<dbReference type="AlphaFoldDB" id="A0AA45W5Y1"/>
<evidence type="ECO:0000313" key="6">
    <source>
        <dbReference type="EMBL" id="WCR01664.1"/>
    </source>
</evidence>
<evidence type="ECO:0000313" key="5">
    <source>
        <dbReference type="EMBL" id="SIS98152.1"/>
    </source>
</evidence>
<reference evidence="6 8" key="2">
    <citation type="submission" date="2021-01" db="EMBL/GenBank/DDBJ databases">
        <title>Biogeographic distribution of Paracoccus.</title>
        <authorList>
            <person name="Hollensteiner J."/>
            <person name="Leineberger J."/>
            <person name="Brinkhoff T."/>
            <person name="Daniel R."/>
        </authorList>
    </citation>
    <scope>NUCLEOTIDE SEQUENCE [LARGE SCALE GENOMIC DNA]</scope>
    <source>
        <strain evidence="6 8">DSM 18447</strain>
    </source>
</reference>
<keyword evidence="3" id="KW-0949">S-adenosyl-L-methionine</keyword>
<evidence type="ECO:0000313" key="7">
    <source>
        <dbReference type="Proteomes" id="UP000186216"/>
    </source>
</evidence>
<keyword evidence="8" id="KW-1185">Reference proteome</keyword>
<name>A0AA45W5Y1_9RHOB</name>
<dbReference type="PROSITE" id="PS51143">
    <property type="entry name" value="MT_A70"/>
    <property type="match status" value="1"/>
</dbReference>
<dbReference type="Proteomes" id="UP001215549">
    <property type="component" value="Chromosome"/>
</dbReference>
<evidence type="ECO:0000256" key="3">
    <source>
        <dbReference type="ARBA" id="ARBA00022691"/>
    </source>
</evidence>
<keyword evidence="2" id="KW-0808">Transferase</keyword>
<reference evidence="5 7" key="1">
    <citation type="submission" date="2017-01" db="EMBL/GenBank/DDBJ databases">
        <authorList>
            <person name="Varghese N."/>
            <person name="Submissions S."/>
        </authorList>
    </citation>
    <scope>NUCLEOTIDE SEQUENCE [LARGE SCALE GENOMIC DNA]</scope>
    <source>
        <strain evidence="5 7">DSM 18447</strain>
    </source>
</reference>
<dbReference type="Pfam" id="PF05063">
    <property type="entry name" value="MT-A70"/>
    <property type="match status" value="1"/>
</dbReference>
<protein>
    <submittedName>
        <fullName evidence="6">DNA methyltransferase</fullName>
    </submittedName>
    <submittedName>
        <fullName evidence="5">N6-adenosine-specific RNA methylase IME4</fullName>
    </submittedName>
</protein>
<dbReference type="Proteomes" id="UP000186216">
    <property type="component" value="Unassembled WGS sequence"/>
</dbReference>
<dbReference type="SUPFAM" id="SSF53335">
    <property type="entry name" value="S-adenosyl-L-methionine-dependent methyltransferases"/>
    <property type="match status" value="1"/>
</dbReference>
<sequence length="191" mass="21441">MSQLHTFHTLRPYGGFDMIMADPPWSFDNFSSAGEAKNAKAQYACMSLDDIAALPVSALASDNCVLWLWATNPLLREAFDIMDAWGFNRKTAGHWVKTTKHGKLAFGTGYILRCAGEPFLIGTRGSPKTSRSVRSVIMGPIREHSRKPDEAFAEAERLMPGARRIELFSRQRREGWANWGNEAEKFQEVTS</sequence>
<dbReference type="EMBL" id="FTOU01000011">
    <property type="protein sequence ID" value="SIS98152.1"/>
    <property type="molecule type" value="Genomic_DNA"/>
</dbReference>
<dbReference type="InterPro" id="IPR029063">
    <property type="entry name" value="SAM-dependent_MTases_sf"/>
</dbReference>
<dbReference type="GO" id="GO:0032259">
    <property type="term" value="P:methylation"/>
    <property type="evidence" value="ECO:0007669"/>
    <property type="project" value="UniProtKB-KW"/>
</dbReference>
<dbReference type="EMBL" id="CP067140">
    <property type="protein sequence ID" value="WCR01664.1"/>
    <property type="molecule type" value="Genomic_DNA"/>
</dbReference>
<dbReference type="PANTHER" id="PTHR12829:SF7">
    <property type="entry name" value="N6-ADENOSINE-METHYLTRANSFERASE CATALYTIC SUBUNIT"/>
    <property type="match status" value="1"/>
</dbReference>
<evidence type="ECO:0000256" key="1">
    <source>
        <dbReference type="ARBA" id="ARBA00022603"/>
    </source>
</evidence>
<dbReference type="InterPro" id="IPR007757">
    <property type="entry name" value="MT-A70-like"/>
</dbReference>
<keyword evidence="1 5" id="KW-0489">Methyltransferase</keyword>
<organism evidence="5 7">
    <name type="scientific">Paracoccus saliphilus</name>
    <dbReference type="NCBI Taxonomy" id="405559"/>
    <lineage>
        <taxon>Bacteria</taxon>
        <taxon>Pseudomonadati</taxon>
        <taxon>Pseudomonadota</taxon>
        <taxon>Alphaproteobacteria</taxon>
        <taxon>Rhodobacterales</taxon>
        <taxon>Paracoccaceae</taxon>
        <taxon>Paracoccus</taxon>
    </lineage>
</organism>
<dbReference type="GO" id="GO:0008168">
    <property type="term" value="F:methyltransferase activity"/>
    <property type="evidence" value="ECO:0007669"/>
    <property type="project" value="UniProtKB-KW"/>
</dbReference>
<proteinExistence type="inferred from homology"/>
<evidence type="ECO:0000256" key="4">
    <source>
        <dbReference type="PROSITE-ProRule" id="PRU00489"/>
    </source>
</evidence>
<evidence type="ECO:0000313" key="8">
    <source>
        <dbReference type="Proteomes" id="UP001215549"/>
    </source>
</evidence>
<gene>
    <name evidence="6" type="ORF">JHX88_12050</name>
    <name evidence="5" type="ORF">SAMN05421772_1114</name>
</gene>
<comment type="similarity">
    <text evidence="4">Belongs to the MT-A70-like family.</text>
</comment>
<accession>A0AA45W5Y1</accession>
<evidence type="ECO:0000256" key="2">
    <source>
        <dbReference type="ARBA" id="ARBA00022679"/>
    </source>
</evidence>
<dbReference type="Gene3D" id="3.40.50.150">
    <property type="entry name" value="Vaccinia Virus protein VP39"/>
    <property type="match status" value="1"/>
</dbReference>
<dbReference type="PANTHER" id="PTHR12829">
    <property type="entry name" value="N6-ADENOSINE-METHYLTRANSFERASE"/>
    <property type="match status" value="1"/>
</dbReference>